<feature type="chain" id="PRO_5017666755" evidence="1">
    <location>
        <begin position="36"/>
        <end position="261"/>
    </location>
</feature>
<feature type="signal peptide" evidence="1">
    <location>
        <begin position="1"/>
        <end position="35"/>
    </location>
</feature>
<accession>A0A3B9IT10</accession>
<evidence type="ECO:0000313" key="3">
    <source>
        <dbReference type="Proteomes" id="UP000257706"/>
    </source>
</evidence>
<comment type="caution">
    <text evidence="2">The sequence shown here is derived from an EMBL/GenBank/DDBJ whole genome shotgun (WGS) entry which is preliminary data.</text>
</comment>
<keyword evidence="1" id="KW-0732">Signal</keyword>
<sequence length="261" mass="27043">MTDTRSTRRIAPRAALVLGAALVSGAMLSGAPAPAAAAAATTTSAPAAAVLQTPDFVAQLGYVEGHLRVGGALYADGRREEALVHFRHPAAHIYPLIAPSIAARGIAGFDTELDAVRAAAEAQKPAAEVSAAIDAVMAKLKAAAGSVPVEERRDIHTGLKVASLMLDTIAAEYGQAISGGRITNAAGYQDSLGFMQVVIGILRQAQLRFQQADPDRWKAVAGDLRQLARAWPSLVPPAEPALSAGEVEALTSRLRLALDGF</sequence>
<dbReference type="Proteomes" id="UP000257706">
    <property type="component" value="Unassembled WGS sequence"/>
</dbReference>
<organism evidence="2 3">
    <name type="scientific">Tistrella mobilis</name>
    <dbReference type="NCBI Taxonomy" id="171437"/>
    <lineage>
        <taxon>Bacteria</taxon>
        <taxon>Pseudomonadati</taxon>
        <taxon>Pseudomonadota</taxon>
        <taxon>Alphaproteobacteria</taxon>
        <taxon>Geminicoccales</taxon>
        <taxon>Geminicoccaceae</taxon>
        <taxon>Tistrella</taxon>
    </lineage>
</organism>
<protein>
    <submittedName>
        <fullName evidence="2">Uncharacterized protein</fullName>
    </submittedName>
</protein>
<gene>
    <name evidence="2" type="ORF">DCK97_24035</name>
</gene>
<proteinExistence type="predicted"/>
<evidence type="ECO:0000313" key="2">
    <source>
        <dbReference type="EMBL" id="HAE50487.1"/>
    </source>
</evidence>
<name>A0A3B9IT10_9PROT</name>
<dbReference type="EMBL" id="DMAI01000390">
    <property type="protein sequence ID" value="HAE50487.1"/>
    <property type="molecule type" value="Genomic_DNA"/>
</dbReference>
<evidence type="ECO:0000256" key="1">
    <source>
        <dbReference type="SAM" id="SignalP"/>
    </source>
</evidence>
<reference evidence="2 3" key="1">
    <citation type="journal article" date="2018" name="Nat. Biotechnol.">
        <title>A standardized bacterial taxonomy based on genome phylogeny substantially revises the tree of life.</title>
        <authorList>
            <person name="Parks D.H."/>
            <person name="Chuvochina M."/>
            <person name="Waite D.W."/>
            <person name="Rinke C."/>
            <person name="Skarshewski A."/>
            <person name="Chaumeil P.A."/>
            <person name="Hugenholtz P."/>
        </authorList>
    </citation>
    <scope>NUCLEOTIDE SEQUENCE [LARGE SCALE GENOMIC DNA]</scope>
    <source>
        <strain evidence="2">UBA8739</strain>
    </source>
</reference>
<dbReference type="AlphaFoldDB" id="A0A3B9IT10"/>
<dbReference type="InterPro" id="IPR006311">
    <property type="entry name" value="TAT_signal"/>
</dbReference>
<dbReference type="PROSITE" id="PS51318">
    <property type="entry name" value="TAT"/>
    <property type="match status" value="1"/>
</dbReference>